<dbReference type="InterPro" id="IPR011254">
    <property type="entry name" value="Prismane-like_sf"/>
</dbReference>
<keyword evidence="2" id="KW-0479">Metal-binding</keyword>
<dbReference type="Gene3D" id="1.20.1270.20">
    <property type="match status" value="3"/>
</dbReference>
<dbReference type="PANTHER" id="PTHR30109:SF0">
    <property type="entry name" value="HYDROXYLAMINE REDUCTASE"/>
    <property type="match status" value="1"/>
</dbReference>
<keyword evidence="3" id="KW-0560">Oxidoreductase</keyword>
<dbReference type="PANTHER" id="PTHR30109">
    <property type="entry name" value="HYDROXYLAMINE REDUCTASE"/>
    <property type="match status" value="1"/>
</dbReference>
<dbReference type="Proteomes" id="UP001141327">
    <property type="component" value="Unassembled WGS sequence"/>
</dbReference>
<keyword evidence="1" id="KW-0963">Cytoplasm</keyword>
<feature type="compositionally biased region" description="Low complexity" evidence="6">
    <location>
        <begin position="581"/>
        <end position="593"/>
    </location>
</feature>
<dbReference type="NCBIfam" id="TIGR01703">
    <property type="entry name" value="hybrid_clust"/>
    <property type="match status" value="1"/>
</dbReference>
<reference evidence="7" key="1">
    <citation type="journal article" date="2022" name="bioRxiv">
        <title>Genomics of Preaxostyla Flagellates Illuminates Evolutionary Transitions and the Path Towards Mitochondrial Loss.</title>
        <authorList>
            <person name="Novak L.V.F."/>
            <person name="Treitli S.C."/>
            <person name="Pyrih J."/>
            <person name="Halakuc P."/>
            <person name="Pipaliya S.V."/>
            <person name="Vacek V."/>
            <person name="Brzon O."/>
            <person name="Soukal P."/>
            <person name="Eme L."/>
            <person name="Dacks J.B."/>
            <person name="Karnkowska A."/>
            <person name="Elias M."/>
            <person name="Hampl V."/>
        </authorList>
    </citation>
    <scope>NUCLEOTIDE SEQUENCE</scope>
    <source>
        <strain evidence="7">RCP-MX</strain>
    </source>
</reference>
<name>A0ABQ8UUM5_9EUKA</name>
<evidence type="ECO:0000256" key="2">
    <source>
        <dbReference type="ARBA" id="ARBA00022723"/>
    </source>
</evidence>
<dbReference type="NCBIfam" id="NF003658">
    <property type="entry name" value="PRK05290.1"/>
    <property type="match status" value="1"/>
</dbReference>
<dbReference type="PIRSF" id="PIRSF000076">
    <property type="entry name" value="HCP"/>
    <property type="match status" value="1"/>
</dbReference>
<dbReference type="InterPro" id="IPR016099">
    <property type="entry name" value="Prismane-like_a/b-sand"/>
</dbReference>
<evidence type="ECO:0000256" key="6">
    <source>
        <dbReference type="SAM" id="MobiDB-lite"/>
    </source>
</evidence>
<keyword evidence="4" id="KW-0408">Iron</keyword>
<dbReference type="Pfam" id="PF03063">
    <property type="entry name" value="Prismane"/>
    <property type="match status" value="1"/>
</dbReference>
<evidence type="ECO:0000256" key="1">
    <source>
        <dbReference type="ARBA" id="ARBA00022490"/>
    </source>
</evidence>
<evidence type="ECO:0000256" key="3">
    <source>
        <dbReference type="ARBA" id="ARBA00023002"/>
    </source>
</evidence>
<dbReference type="InterPro" id="IPR016100">
    <property type="entry name" value="Prismane_a-bundle"/>
</dbReference>
<dbReference type="EMBL" id="JAPMOS010000001">
    <property type="protein sequence ID" value="KAJ4462822.1"/>
    <property type="molecule type" value="Genomic_DNA"/>
</dbReference>
<evidence type="ECO:0000256" key="5">
    <source>
        <dbReference type="ARBA" id="ARBA00023014"/>
    </source>
</evidence>
<evidence type="ECO:0000313" key="7">
    <source>
        <dbReference type="EMBL" id="KAJ4462822.1"/>
    </source>
</evidence>
<organism evidence="7 8">
    <name type="scientific">Paratrimastix pyriformis</name>
    <dbReference type="NCBI Taxonomy" id="342808"/>
    <lineage>
        <taxon>Eukaryota</taxon>
        <taxon>Metamonada</taxon>
        <taxon>Preaxostyla</taxon>
        <taxon>Paratrimastigidae</taxon>
        <taxon>Paratrimastix</taxon>
    </lineage>
</organism>
<keyword evidence="8" id="KW-1185">Reference proteome</keyword>
<dbReference type="HAMAP" id="MF_00069">
    <property type="entry name" value="Hydroxylam_reduct"/>
    <property type="match status" value="1"/>
</dbReference>
<protein>
    <submittedName>
        <fullName evidence="7">Hydroxylamine reductase</fullName>
    </submittedName>
</protein>
<dbReference type="InterPro" id="IPR010048">
    <property type="entry name" value="Hydroxylam_reduct"/>
</dbReference>
<dbReference type="Gene3D" id="3.40.50.2030">
    <property type="match status" value="2"/>
</dbReference>
<feature type="region of interest" description="Disordered" evidence="6">
    <location>
        <begin position="576"/>
        <end position="600"/>
    </location>
</feature>
<gene>
    <name evidence="7" type="ORF">PAPYR_11</name>
</gene>
<proteinExistence type="inferred from homology"/>
<dbReference type="InterPro" id="IPR004137">
    <property type="entry name" value="HCP/CODH"/>
</dbReference>
<sequence length="600" mass="66544">MTDVEETFSPMFCFQCEQTMGGVACTQSGRCGKSPRIAYLQDEIICGMKSMAVWLRALQQSGQAVPPEYAELLCYSAFVTLTNVNFDDTSHRTCLSRLAEKRDEVRHLVEEEYRRKAAAMPALTSAFAEWTPEWPQTKTRIDVDIRRRGRTIASLQQWIIYGLKGMASYSYHIQRLGRRCEGALNHIVEALAFLVCLPPVPTPISRTPFGMMGGLHQADDPSDQEALFNMVLKTGEVNLETMRVLDQCHCETFGNPEPTPVRRTHVRGHCIAVSGHDLLDLRDVLEATKDIPDLKVYTHGEMLPLSGYPGLKKYPHFVGHYGTAWQNQTKDFSNFPGAILMNTNCLMPVNELYRDRIFTCGPVGFPGVRHLGDGNLRPLIDRALELPGFPDDETPERFYTVGFGHHAIEAVAGKVVEAVKAGKIRRFFLVGGCDGFEPSRNYYTEFAERIPKDCVVLTLACGKYRLNHLDFGDIDGIPRLLDCGQCNDAYSAIVVAVLLSKAFGCGVNDLPLSIILSWFEQKAVVILMTLLSLGIRNMRIGPSLPGFFTPEILKMLKDRFNLMPIRTPEGDLAECLGGGQPAATSTETATTAPPTTPAPA</sequence>
<evidence type="ECO:0000313" key="8">
    <source>
        <dbReference type="Proteomes" id="UP001141327"/>
    </source>
</evidence>
<keyword evidence="5" id="KW-0411">Iron-sulfur</keyword>
<dbReference type="SUPFAM" id="SSF56821">
    <property type="entry name" value="Prismane protein-like"/>
    <property type="match status" value="1"/>
</dbReference>
<evidence type="ECO:0000256" key="4">
    <source>
        <dbReference type="ARBA" id="ARBA00023004"/>
    </source>
</evidence>
<accession>A0ABQ8UUM5</accession>
<comment type="caution">
    <text evidence="7">The sequence shown here is derived from an EMBL/GenBank/DDBJ whole genome shotgun (WGS) entry which is preliminary data.</text>
</comment>